<dbReference type="Proteomes" id="UP000518266">
    <property type="component" value="Unassembled WGS sequence"/>
</dbReference>
<dbReference type="OrthoDB" id="391988at2759"/>
<proteinExistence type="predicted"/>
<accession>A0A7J5Y031</accession>
<dbReference type="AlphaFoldDB" id="A0A7J5Y031"/>
<evidence type="ECO:0000313" key="3">
    <source>
        <dbReference type="Proteomes" id="UP000518266"/>
    </source>
</evidence>
<feature type="region of interest" description="Disordered" evidence="1">
    <location>
        <begin position="1"/>
        <end position="54"/>
    </location>
</feature>
<gene>
    <name evidence="2" type="ORF">F7725_001593</name>
</gene>
<evidence type="ECO:0000256" key="1">
    <source>
        <dbReference type="SAM" id="MobiDB-lite"/>
    </source>
</evidence>
<evidence type="ECO:0000313" key="2">
    <source>
        <dbReference type="EMBL" id="KAF3842744.1"/>
    </source>
</evidence>
<sequence>MTKPLSHPPPPSSHTTGTGPSGTPPPAVVSPPKAPFISPLIYSEDRRRQRQREREGRYSELGLCFLICYSPVLARASPLWGLRIQTEDTERETLQEESSSIIQGNSLFFHKQVLHLSTQSARALSPGRGSINWLHYRMSVDRSQFQHFHPSVEDMMKAETFFLSSPSHKIDYCISAERLDHVPVLNPPELRDCLNGNIAGKGTAESHSQLPEKCNNTTSIRFGELTMCKHGK</sequence>
<feature type="compositionally biased region" description="Basic and acidic residues" evidence="1">
    <location>
        <begin position="43"/>
        <end position="54"/>
    </location>
</feature>
<feature type="compositionally biased region" description="Pro residues" evidence="1">
    <location>
        <begin position="1"/>
        <end position="12"/>
    </location>
</feature>
<keyword evidence="3" id="KW-1185">Reference proteome</keyword>
<comment type="caution">
    <text evidence="2">The sequence shown here is derived from an EMBL/GenBank/DDBJ whole genome shotgun (WGS) entry which is preliminary data.</text>
</comment>
<reference evidence="2 3" key="1">
    <citation type="submission" date="2020-03" db="EMBL/GenBank/DDBJ databases">
        <title>Dissostichus mawsoni Genome sequencing and assembly.</title>
        <authorList>
            <person name="Park H."/>
        </authorList>
    </citation>
    <scope>NUCLEOTIDE SEQUENCE [LARGE SCALE GENOMIC DNA]</scope>
    <source>
        <strain evidence="2">DM0001</strain>
        <tissue evidence="2">Muscle</tissue>
    </source>
</reference>
<protein>
    <submittedName>
        <fullName evidence="2">Uncharacterized protein</fullName>
    </submittedName>
</protein>
<feature type="compositionally biased region" description="Pro residues" evidence="1">
    <location>
        <begin position="22"/>
        <end position="34"/>
    </location>
</feature>
<name>A0A7J5Y031_DISMA</name>
<organism evidence="2 3">
    <name type="scientific">Dissostichus mawsoni</name>
    <name type="common">Antarctic cod</name>
    <dbReference type="NCBI Taxonomy" id="36200"/>
    <lineage>
        <taxon>Eukaryota</taxon>
        <taxon>Metazoa</taxon>
        <taxon>Chordata</taxon>
        <taxon>Craniata</taxon>
        <taxon>Vertebrata</taxon>
        <taxon>Euteleostomi</taxon>
        <taxon>Actinopterygii</taxon>
        <taxon>Neopterygii</taxon>
        <taxon>Teleostei</taxon>
        <taxon>Neoteleostei</taxon>
        <taxon>Acanthomorphata</taxon>
        <taxon>Eupercaria</taxon>
        <taxon>Perciformes</taxon>
        <taxon>Notothenioidei</taxon>
        <taxon>Nototheniidae</taxon>
        <taxon>Dissostichus</taxon>
    </lineage>
</organism>
<dbReference type="EMBL" id="JAAKFY010000018">
    <property type="protein sequence ID" value="KAF3842744.1"/>
    <property type="molecule type" value="Genomic_DNA"/>
</dbReference>